<dbReference type="GO" id="GO:0006269">
    <property type="term" value="P:DNA replication, synthesis of primer"/>
    <property type="evidence" value="ECO:0007669"/>
    <property type="project" value="UniProtKB-KW"/>
</dbReference>
<keyword evidence="5" id="KW-1003">Cell membrane</keyword>
<dbReference type="Gene3D" id="3.40.50.300">
    <property type="entry name" value="P-loop containing nucleotide triphosphate hydrolases"/>
    <property type="match status" value="2"/>
</dbReference>
<dbReference type="SUPFAM" id="SSF56672">
    <property type="entry name" value="DNA/RNA polymerases"/>
    <property type="match status" value="1"/>
</dbReference>
<dbReference type="Pfam" id="PF07690">
    <property type="entry name" value="MFS_1"/>
    <property type="match status" value="1"/>
</dbReference>
<dbReference type="GO" id="GO:0008113">
    <property type="term" value="F:peptide-methionine (S)-S-oxide reductase activity"/>
    <property type="evidence" value="ECO:0007669"/>
    <property type="project" value="UniProtKB-EC"/>
</dbReference>
<dbReference type="GO" id="GO:0006281">
    <property type="term" value="P:DNA repair"/>
    <property type="evidence" value="ECO:0007669"/>
    <property type="project" value="InterPro"/>
</dbReference>
<proteinExistence type="inferred from homology"/>
<dbReference type="Gene3D" id="1.10.3290.10">
    <property type="entry name" value="Fido-like domain"/>
    <property type="match status" value="1"/>
</dbReference>
<keyword evidence="16" id="KW-0812">Transmembrane</keyword>
<dbReference type="InterPro" id="IPR001126">
    <property type="entry name" value="UmuC"/>
</dbReference>
<gene>
    <name evidence="20" type="ORF">UXM345_LOCUS2595</name>
</gene>
<dbReference type="InterPro" id="IPR055570">
    <property type="entry name" value="DUF7146"/>
</dbReference>
<dbReference type="GO" id="GO:0008270">
    <property type="term" value="F:zinc ion binding"/>
    <property type="evidence" value="ECO:0007669"/>
    <property type="project" value="InterPro"/>
</dbReference>
<feature type="transmembrane region" description="Helical" evidence="16">
    <location>
        <begin position="2207"/>
        <end position="2224"/>
    </location>
</feature>
<keyword evidence="11" id="KW-0769">Symport</keyword>
<dbReference type="InterPro" id="IPR051084">
    <property type="entry name" value="H+-coupled_symporters"/>
</dbReference>
<keyword evidence="16" id="KW-0472">Membrane</keyword>
<evidence type="ECO:0000256" key="13">
    <source>
        <dbReference type="ARBA" id="ARBA00023002"/>
    </source>
</evidence>
<dbReference type="Gene3D" id="3.40.1360.10">
    <property type="match status" value="1"/>
</dbReference>
<evidence type="ECO:0000256" key="5">
    <source>
        <dbReference type="ARBA" id="ARBA00022475"/>
    </source>
</evidence>
<feature type="transmembrane region" description="Helical" evidence="16">
    <location>
        <begin position="2165"/>
        <end position="2187"/>
    </location>
</feature>
<name>A0A818YZ24_9BILA</name>
<dbReference type="PROSITE" id="PS51459">
    <property type="entry name" value="FIDO"/>
    <property type="match status" value="1"/>
</dbReference>
<feature type="domain" description="UmuC" evidence="17">
    <location>
        <begin position="1655"/>
        <end position="1764"/>
    </location>
</feature>
<evidence type="ECO:0000313" key="21">
    <source>
        <dbReference type="Proteomes" id="UP000663842"/>
    </source>
</evidence>
<feature type="transmembrane region" description="Helical" evidence="16">
    <location>
        <begin position="2236"/>
        <end position="2252"/>
    </location>
</feature>
<keyword evidence="8" id="KW-0808">Transferase</keyword>
<feature type="transmembrane region" description="Helical" evidence="16">
    <location>
        <begin position="2075"/>
        <end position="2100"/>
    </location>
</feature>
<dbReference type="InterPro" id="IPR043502">
    <property type="entry name" value="DNA/RNA_pol_sf"/>
</dbReference>
<evidence type="ECO:0000256" key="3">
    <source>
        <dbReference type="ARBA" id="ARBA00012502"/>
    </source>
</evidence>
<dbReference type="InterPro" id="IPR020846">
    <property type="entry name" value="MFS_dom"/>
</dbReference>
<keyword evidence="10" id="KW-0235">DNA replication</keyword>
<dbReference type="Gene3D" id="3.90.580.10">
    <property type="entry name" value="Zinc finger, CHC2-type domain"/>
    <property type="match status" value="1"/>
</dbReference>
<keyword evidence="7" id="KW-0639">Primosome</keyword>
<dbReference type="SUPFAM" id="SSF140931">
    <property type="entry name" value="Fic-like"/>
    <property type="match status" value="1"/>
</dbReference>
<keyword evidence="9" id="KW-0548">Nucleotidyltransferase</keyword>
<dbReference type="Pfam" id="PF03389">
    <property type="entry name" value="MobA_MobL"/>
    <property type="match status" value="1"/>
</dbReference>
<dbReference type="InterPro" id="IPR036259">
    <property type="entry name" value="MFS_trans_sf"/>
</dbReference>
<dbReference type="PANTHER" id="PTHR43528:SF1">
    <property type="entry name" value="ALPHA-KETOGLUTARATE PERMEASE"/>
    <property type="match status" value="1"/>
</dbReference>
<dbReference type="Pfam" id="PF00817">
    <property type="entry name" value="IMS"/>
    <property type="match status" value="1"/>
</dbReference>
<dbReference type="Pfam" id="PF01625">
    <property type="entry name" value="PMSR"/>
    <property type="match status" value="1"/>
</dbReference>
<dbReference type="EMBL" id="CAJOBF010000159">
    <property type="protein sequence ID" value="CAF3761611.1"/>
    <property type="molecule type" value="Genomic_DNA"/>
</dbReference>
<dbReference type="InterPro" id="IPR002569">
    <property type="entry name" value="Met_Sox_Rdtase_MsrA_dom"/>
</dbReference>
<evidence type="ECO:0000259" key="17">
    <source>
        <dbReference type="PROSITE" id="PS50173"/>
    </source>
</evidence>
<dbReference type="InterPro" id="IPR036509">
    <property type="entry name" value="Met_Sox_Rdtase_MsrA_sf"/>
</dbReference>
<dbReference type="Pfam" id="PF02661">
    <property type="entry name" value="Fic"/>
    <property type="match status" value="1"/>
</dbReference>
<dbReference type="Gene3D" id="2.30.30.940">
    <property type="match status" value="1"/>
</dbReference>
<dbReference type="InterPro" id="IPR036977">
    <property type="entry name" value="DNA_primase_Znf_CHC2"/>
</dbReference>
<feature type="transmembrane region" description="Helical" evidence="16">
    <location>
        <begin position="2106"/>
        <end position="2125"/>
    </location>
</feature>
<evidence type="ECO:0000256" key="16">
    <source>
        <dbReference type="SAM" id="Phobius"/>
    </source>
</evidence>
<sequence>MAIGFVKSRYISRSTGGNACRSSAYNARSKIVDEKTGEVYDFTKKGDLAYHEIMLPEYVNKKFSNVACLSNEVEANEGQKNSQLYIEWVLALPKEDEVTLEMKKELVKRFIKYKGWFDEGLGVQVDIHAPHNDSSNMDVGEKNLTQEELEQKELNNNWHAHLLFTTRRFRKDGEGFERLKARDLQPKVINEKVAEETKDSIAWTSIQNEFFKEQGFDLKVDLPGRITQEHIGPVRMRSVMNEAVHRNDIRKESNIEYLNSGSKVLERVTDHVSVFNRKDLERAVKIVPDREIREKLVEDALSSKSVINLYDEAGKDTGYYTTIEIRAEEEKILRLSGYVANQKNVVATKGKQKILQQLLDNSKSDFSEEQHQALSSLLCGESGIRILRGRAGTGKSHVLGKLGEIVQKGGVNVIGLTPTHKAKKELASRGYEQNDTVKGMLFKLNNGRFDLPKNSLLVVDEAGMIGNDDFKELLRVAASRKCNVILSMDEKQLTSVQRGGMGEVLAERYGSSSILNIKRQDNEWGRSVAMAFSNGEVSTGISILQAQNKLVEHGDKEQSMQSLLADWSKSEEKISDRLIIAVKNSDVDALNHGARQYLKLEGVLSGEEIAVGGSHYMKGDRILIKETNKDLGLINGDFVTVIHASKEGFVVSLEDVKDESDKPSDNSKIVEFAPSEYRGFRHGYATTVFKAQGASIRDVYVFHDGFAGIRNSYVALSRNVNNLHLYINNQATKSIPHLIKQLGHDPEIGSSLSYFSQKDLADREIVHAPKQHKGLVGSLVGGFVDYASRQLTGLVDKHMPDSEYYNYKAPELKREKVEEVLGYVAQEINQELNKGIIAERAVVGGNSSGNILSTVMEEQSRGVSSTLNSNNTRQSAKERFYANADYIRSRVSHLERKAEWDSDIERLRSEVKFKTESIARDLLGEPNKALSNGRHLRFGEHGKISVGISGEKLGSWYDFSADKGGDMFALVQDTQKCDFKESVEYLRRSVGMEAGNNSHLQLVHDHRNKDLTEKHIKAKAEEERINKAKAEQLDKLYSRAKDIGDQSVAYRYLTQERGLEFEARLTHDVKTSGVYVDGSADESNPLEKGRYLPAIVAFARDSEGRVTGGQQILLNKISGAKAGVDVPKKSFGKIAGSFVDLDYLENKGENGKNILKPEITIIAEGLETALSVRQVLCEHSEKNGISIKTLCSLGISNIKNYQPNLGEKIIIAADNDGATSLTNKTIENAKILLEEKGAYVEIVRPAKEGDFNDVLKSDGSKAISAAFESAIAKQTVKTLTEYFAKDVIEEKLDKNDKANLAYIEKYDLPQEGIVDAYRKGDLQGKLELEQTRKGLEQASNHFNNNKETLTEAKHFGYKASDEDITKSLFGMDEKRSKEHCASTRDGALNKYLVDHLKQFEEQKKSKFKLESLKPIMVAEQRFLKATYESLKSPIKEQGHENQEYLQAGKIALTKPEILEEIFGFAKQLVVSGAKTEKSLLKDLQNTSDLKTSHEAMKKELSVFLDRKAVRDVQNDSIEHFKAMRERLRLSKANEQQNENCEKALNSTNQHVIDKTLKDFDGALTDYVMLKETIADLQRFGKAQELRDGLEFFKTNGVSEVRKYTESVCIKNITDSMHKDFLNIRQNKQAELVTGRFKDKEDYFDTIIKDEKIMKYIKATSDIGQEISKHQEIQNQVRSIDEGAGRLTGKYQQEEEAIYLAKAIKQAIRQNVGDYITCSIGIAPSMYIAKIAAEMQKPDGLSIIKAEDIPTKLFTLSLRDIPEVQKKLASDIIHQLQDMGYNKVATQIKPVTTFWKAEDYHQKYYNKNVPYDTIIVMNYKPPFRITNKILELAQDVGHELGLMSGAKLDLPPIILRKNNQIKTIQSSLAIEGLIQDNGIWRSSGVGIFKGNKIAHIAPPANRVLLLMNKLFDFINKNNDIAWLIKACIFHYELEFIHPFSDGNAKCDSAGESTLFIEFMAAQILEALKLYNSTTVSQIKTPFSRLEFSKTKPFGALIFGYIGDNIGRKATVVITTFLMSISCIVMATLPTYAQIGITASWIITICRVVQGMSSMGEIVGAEIYLTEVVKPPLQYPVVMVIAIASILGGVFALALASLFTSYGFNWRYAFWIGAVIALVGAIARTTLRETIDFADAKRRVEISLKKNDLTTEVLASDYLYQKKGNKVTLLSLFFIQCGWPICFYFTYIYCGNFLKQNLGFTADQVIHQNFIVSIIALLGYIVVTALSCRIHPLKILQFKLWVFCPFAMITPYLLNHIDHHLQLFCIQAFFVLFVLSTNPATPVFYTHIPIFRRFTFGSLIYAMSRAIMHLTTAFGLVYLEKYFGHWGIMMLIIPMCIGFTFGLFHFRKLEIEAGSYYY</sequence>
<evidence type="ECO:0000259" key="19">
    <source>
        <dbReference type="PROSITE" id="PS51459"/>
    </source>
</evidence>
<evidence type="ECO:0000256" key="4">
    <source>
        <dbReference type="ARBA" id="ARBA00022448"/>
    </source>
</evidence>
<evidence type="ECO:0000256" key="1">
    <source>
        <dbReference type="ARBA" id="ARBA00004651"/>
    </source>
</evidence>
<dbReference type="Gene3D" id="3.30.930.30">
    <property type="match status" value="1"/>
</dbReference>
<evidence type="ECO:0000259" key="18">
    <source>
        <dbReference type="PROSITE" id="PS50850"/>
    </source>
</evidence>
<keyword evidence="16" id="KW-1133">Transmembrane helix</keyword>
<dbReference type="Pfam" id="PF13362">
    <property type="entry name" value="Toprim_3"/>
    <property type="match status" value="1"/>
</dbReference>
<dbReference type="GO" id="GO:0005886">
    <property type="term" value="C:plasma membrane"/>
    <property type="evidence" value="ECO:0007669"/>
    <property type="project" value="UniProtKB-SubCell"/>
</dbReference>
<evidence type="ECO:0000256" key="14">
    <source>
        <dbReference type="ARBA" id="ARBA00023163"/>
    </source>
</evidence>
<dbReference type="InterPro" id="IPR005053">
    <property type="entry name" value="MobA_MobL"/>
</dbReference>
<dbReference type="InterPro" id="IPR003812">
    <property type="entry name" value="Fido"/>
</dbReference>
<evidence type="ECO:0000256" key="9">
    <source>
        <dbReference type="ARBA" id="ARBA00022695"/>
    </source>
</evidence>
<comment type="subcellular location">
    <subcellularLocation>
        <location evidence="1">Cell membrane</location>
        <topology evidence="1">Multi-pass membrane protein</topology>
    </subcellularLocation>
</comment>
<keyword evidence="12" id="KW-0184">Conjugation</keyword>
<dbReference type="SUPFAM" id="SSF57783">
    <property type="entry name" value="Zinc beta-ribbon"/>
    <property type="match status" value="1"/>
</dbReference>
<dbReference type="InterPro" id="IPR043128">
    <property type="entry name" value="Rev_trsase/Diguanyl_cyclase"/>
</dbReference>
<dbReference type="Gene3D" id="1.20.1250.20">
    <property type="entry name" value="MFS general substrate transporter like domains"/>
    <property type="match status" value="1"/>
</dbReference>
<dbReference type="InterPro" id="IPR027417">
    <property type="entry name" value="P-loop_NTPase"/>
</dbReference>
<dbReference type="SUPFAM" id="SSF103473">
    <property type="entry name" value="MFS general substrate transporter"/>
    <property type="match status" value="1"/>
</dbReference>
<dbReference type="SUPFAM" id="SSF52540">
    <property type="entry name" value="P-loop containing nucleoside triphosphate hydrolases"/>
    <property type="match status" value="2"/>
</dbReference>
<dbReference type="GO" id="GO:0003677">
    <property type="term" value="F:DNA binding"/>
    <property type="evidence" value="ECO:0007669"/>
    <property type="project" value="InterPro"/>
</dbReference>
<accession>A0A818YZ24</accession>
<dbReference type="Pfam" id="PF23639">
    <property type="entry name" value="DUF7146"/>
    <property type="match status" value="1"/>
</dbReference>
<evidence type="ECO:0000256" key="10">
    <source>
        <dbReference type="ARBA" id="ARBA00022705"/>
    </source>
</evidence>
<dbReference type="InterPro" id="IPR036597">
    <property type="entry name" value="Fido-like_dom_sf"/>
</dbReference>
<keyword evidence="13" id="KW-0560">Oxidoreductase</keyword>
<evidence type="ECO:0000256" key="11">
    <source>
        <dbReference type="ARBA" id="ARBA00022847"/>
    </source>
</evidence>
<comment type="caution">
    <text evidence="20">The sequence shown here is derived from an EMBL/GenBank/DDBJ whole genome shotgun (WGS) entry which is preliminary data.</text>
</comment>
<evidence type="ECO:0000256" key="15">
    <source>
        <dbReference type="ARBA" id="ARBA00030643"/>
    </source>
</evidence>
<dbReference type="GO" id="GO:0016779">
    <property type="term" value="F:nucleotidyltransferase activity"/>
    <property type="evidence" value="ECO:0007669"/>
    <property type="project" value="UniProtKB-KW"/>
</dbReference>
<keyword evidence="14" id="KW-0804">Transcription</keyword>
<dbReference type="Proteomes" id="UP000663842">
    <property type="component" value="Unassembled WGS sequence"/>
</dbReference>
<feature type="domain" description="Fido" evidence="19">
    <location>
        <begin position="1861"/>
        <end position="1998"/>
    </location>
</feature>
<dbReference type="GO" id="GO:0015293">
    <property type="term" value="F:symporter activity"/>
    <property type="evidence" value="ECO:0007669"/>
    <property type="project" value="UniProtKB-KW"/>
</dbReference>
<organism evidence="20 21">
    <name type="scientific">Rotaria magnacalcarata</name>
    <dbReference type="NCBI Taxonomy" id="392030"/>
    <lineage>
        <taxon>Eukaryota</taxon>
        <taxon>Metazoa</taxon>
        <taxon>Spiralia</taxon>
        <taxon>Gnathifera</taxon>
        <taxon>Rotifera</taxon>
        <taxon>Eurotatoria</taxon>
        <taxon>Bdelloidea</taxon>
        <taxon>Philodinida</taxon>
        <taxon>Philodinidae</taxon>
        <taxon>Rotaria</taxon>
    </lineage>
</organism>
<dbReference type="PROSITE" id="PS50173">
    <property type="entry name" value="UMUC"/>
    <property type="match status" value="1"/>
</dbReference>
<dbReference type="Gene3D" id="3.30.1060.10">
    <property type="entry name" value="Peptide methionine sulphoxide reductase MsrA"/>
    <property type="match status" value="1"/>
</dbReference>
<dbReference type="InterPro" id="IPR011701">
    <property type="entry name" value="MFS"/>
</dbReference>
<feature type="transmembrane region" description="Helical" evidence="16">
    <location>
        <begin position="2010"/>
        <end position="2031"/>
    </location>
</feature>
<evidence type="ECO:0000256" key="7">
    <source>
        <dbReference type="ARBA" id="ARBA00022515"/>
    </source>
</evidence>
<dbReference type="PROSITE" id="PS50850">
    <property type="entry name" value="MFS"/>
    <property type="match status" value="1"/>
</dbReference>
<feature type="transmembrane region" description="Helical" evidence="16">
    <location>
        <begin position="2297"/>
        <end position="2317"/>
    </location>
</feature>
<evidence type="ECO:0000256" key="6">
    <source>
        <dbReference type="ARBA" id="ARBA00022478"/>
    </source>
</evidence>
<evidence type="ECO:0000256" key="12">
    <source>
        <dbReference type="ARBA" id="ARBA00022971"/>
    </source>
</evidence>
<evidence type="ECO:0000313" key="20">
    <source>
        <dbReference type="EMBL" id="CAF3761611.1"/>
    </source>
</evidence>
<dbReference type="Gene3D" id="3.30.70.270">
    <property type="match status" value="1"/>
</dbReference>
<feature type="domain" description="Major facilitator superfamily (MFS) profile" evidence="18">
    <location>
        <begin position="1917"/>
        <end position="2356"/>
    </location>
</feature>
<evidence type="ECO:0000256" key="2">
    <source>
        <dbReference type="ARBA" id="ARBA00005591"/>
    </source>
</evidence>
<evidence type="ECO:0000256" key="8">
    <source>
        <dbReference type="ARBA" id="ARBA00022679"/>
    </source>
</evidence>
<dbReference type="InterPro" id="IPR006171">
    <property type="entry name" value="TOPRIM_dom"/>
</dbReference>
<dbReference type="EC" id="1.8.4.11" evidence="3"/>
<dbReference type="Pfam" id="PF13604">
    <property type="entry name" value="AAA_30"/>
    <property type="match status" value="1"/>
</dbReference>
<feature type="transmembrane region" description="Helical" evidence="16">
    <location>
        <begin position="2323"/>
        <end position="2344"/>
    </location>
</feature>
<reference evidence="20" key="1">
    <citation type="submission" date="2021-02" db="EMBL/GenBank/DDBJ databases">
        <authorList>
            <person name="Nowell W R."/>
        </authorList>
    </citation>
    <scope>NUCLEOTIDE SEQUENCE</scope>
</reference>
<dbReference type="PANTHER" id="PTHR43528">
    <property type="entry name" value="ALPHA-KETOGLUTARATE PERMEASE"/>
    <property type="match status" value="1"/>
</dbReference>
<keyword evidence="4" id="KW-0813">Transport</keyword>
<dbReference type="CDD" id="cd17316">
    <property type="entry name" value="MFS_SV2_like"/>
    <property type="match status" value="1"/>
</dbReference>
<dbReference type="GO" id="GO:0000428">
    <property type="term" value="C:DNA-directed RNA polymerase complex"/>
    <property type="evidence" value="ECO:0007669"/>
    <property type="project" value="UniProtKB-KW"/>
</dbReference>
<keyword evidence="6" id="KW-0240">DNA-directed RNA polymerase</keyword>
<comment type="similarity">
    <text evidence="2">Belongs to the MsrA Met sulfoxide reductase family.</text>
</comment>
<protein>
    <recommendedName>
        <fullName evidence="3">peptide-methionine (S)-S-oxide reductase</fullName>
        <ecNumber evidence="3">1.8.4.11</ecNumber>
    </recommendedName>
    <alternativeName>
        <fullName evidence="15">Peptide-methionine (S)-S-oxide reductase</fullName>
    </alternativeName>
</protein>